<dbReference type="RefSeq" id="WP_035458794.1">
    <property type="nucleotide sequence ID" value="NZ_JACIDC010000005.1"/>
</dbReference>
<dbReference type="AlphaFoldDB" id="A0A7W6N808"/>
<comment type="caution">
    <text evidence="3">The sequence shown here is derived from an EMBL/GenBank/DDBJ whole genome shotgun (WGS) entry which is preliminary data.</text>
</comment>
<feature type="signal peptide" evidence="2">
    <location>
        <begin position="1"/>
        <end position="26"/>
    </location>
</feature>
<evidence type="ECO:0000313" key="4">
    <source>
        <dbReference type="Proteomes" id="UP000519439"/>
    </source>
</evidence>
<feature type="chain" id="PRO_5031249647" evidence="2">
    <location>
        <begin position="27"/>
        <end position="118"/>
    </location>
</feature>
<evidence type="ECO:0000313" key="3">
    <source>
        <dbReference type="EMBL" id="MBB4040111.1"/>
    </source>
</evidence>
<proteinExistence type="predicted"/>
<feature type="region of interest" description="Disordered" evidence="1">
    <location>
        <begin position="97"/>
        <end position="118"/>
    </location>
</feature>
<sequence>MSPNRILLALLQPLLALLIVAGAAQAQPCLIEEERLWTVASSLEAARTWSERTDKPIAALQPSAAQADDHDYGSLIPLPETWPVLDEARLIENGRAAYPTAPPSHRPCAAPSTGPPSV</sequence>
<gene>
    <name evidence="3" type="ORF">GGR34_001762</name>
</gene>
<evidence type="ECO:0000256" key="1">
    <source>
        <dbReference type="SAM" id="MobiDB-lite"/>
    </source>
</evidence>
<keyword evidence="2" id="KW-0732">Signal</keyword>
<accession>A0A7W6N808</accession>
<evidence type="ECO:0000256" key="2">
    <source>
        <dbReference type="SAM" id="SignalP"/>
    </source>
</evidence>
<dbReference type="EMBL" id="JACIDC010000005">
    <property type="protein sequence ID" value="MBB4040111.1"/>
    <property type="molecule type" value="Genomic_DNA"/>
</dbReference>
<organism evidence="3 4">
    <name type="scientific">Microvirga flocculans</name>
    <dbReference type="NCBI Taxonomy" id="217168"/>
    <lineage>
        <taxon>Bacteria</taxon>
        <taxon>Pseudomonadati</taxon>
        <taxon>Pseudomonadota</taxon>
        <taxon>Alphaproteobacteria</taxon>
        <taxon>Hyphomicrobiales</taxon>
        <taxon>Methylobacteriaceae</taxon>
        <taxon>Microvirga</taxon>
    </lineage>
</organism>
<dbReference type="Proteomes" id="UP000519439">
    <property type="component" value="Unassembled WGS sequence"/>
</dbReference>
<protein>
    <submittedName>
        <fullName evidence="3">Uncharacterized protein</fullName>
    </submittedName>
</protein>
<reference evidence="3 4" key="1">
    <citation type="submission" date="2020-08" db="EMBL/GenBank/DDBJ databases">
        <title>Genomic Encyclopedia of Type Strains, Phase IV (KMG-IV): sequencing the most valuable type-strain genomes for metagenomic binning, comparative biology and taxonomic classification.</title>
        <authorList>
            <person name="Goeker M."/>
        </authorList>
    </citation>
    <scope>NUCLEOTIDE SEQUENCE [LARGE SCALE GENOMIC DNA]</scope>
    <source>
        <strain evidence="3 4">DSM 15743</strain>
    </source>
</reference>
<name>A0A7W6N808_9HYPH</name>
<keyword evidence="4" id="KW-1185">Reference proteome</keyword>